<accession>A0A067H9U6</accession>
<evidence type="ECO:0000313" key="1">
    <source>
        <dbReference type="EMBL" id="KDO84401.1"/>
    </source>
</evidence>
<dbReference type="AlphaFoldDB" id="A0A067H9U6"/>
<gene>
    <name evidence="1" type="ORF">CISIN_1g038545mg</name>
</gene>
<evidence type="ECO:0000313" key="2">
    <source>
        <dbReference type="Proteomes" id="UP000027120"/>
    </source>
</evidence>
<keyword evidence="2" id="KW-1185">Reference proteome</keyword>
<sequence>MILQEQCECWSCPCCKVLYCCRETILVLEEYWEFATWLLFITPLCGCLGTGGSVFQIFEECEGYLF</sequence>
<dbReference type="EMBL" id="KK784874">
    <property type="protein sequence ID" value="KDO84401.1"/>
    <property type="molecule type" value="Genomic_DNA"/>
</dbReference>
<proteinExistence type="predicted"/>
<name>A0A067H9U6_CITSI</name>
<organism evidence="1 2">
    <name type="scientific">Citrus sinensis</name>
    <name type="common">Sweet orange</name>
    <name type="synonym">Citrus aurantium var. sinensis</name>
    <dbReference type="NCBI Taxonomy" id="2711"/>
    <lineage>
        <taxon>Eukaryota</taxon>
        <taxon>Viridiplantae</taxon>
        <taxon>Streptophyta</taxon>
        <taxon>Embryophyta</taxon>
        <taxon>Tracheophyta</taxon>
        <taxon>Spermatophyta</taxon>
        <taxon>Magnoliopsida</taxon>
        <taxon>eudicotyledons</taxon>
        <taxon>Gunneridae</taxon>
        <taxon>Pentapetalae</taxon>
        <taxon>rosids</taxon>
        <taxon>malvids</taxon>
        <taxon>Sapindales</taxon>
        <taxon>Rutaceae</taxon>
        <taxon>Aurantioideae</taxon>
        <taxon>Citrus</taxon>
    </lineage>
</organism>
<reference evidence="1 2" key="1">
    <citation type="submission" date="2014-04" db="EMBL/GenBank/DDBJ databases">
        <authorList>
            <consortium name="International Citrus Genome Consortium"/>
            <person name="Gmitter F."/>
            <person name="Chen C."/>
            <person name="Farmerie W."/>
            <person name="Harkins T."/>
            <person name="Desany B."/>
            <person name="Mohiuddin M."/>
            <person name="Kodira C."/>
            <person name="Borodovsky M."/>
            <person name="Lomsadze A."/>
            <person name="Burns P."/>
            <person name="Jenkins J."/>
            <person name="Prochnik S."/>
            <person name="Shu S."/>
            <person name="Chapman J."/>
            <person name="Pitluck S."/>
            <person name="Schmutz J."/>
            <person name="Rokhsar D."/>
        </authorList>
    </citation>
    <scope>NUCLEOTIDE SEQUENCE</scope>
</reference>
<protein>
    <submittedName>
        <fullName evidence="1">Uncharacterized protein</fullName>
    </submittedName>
</protein>
<dbReference type="Proteomes" id="UP000027120">
    <property type="component" value="Unassembled WGS sequence"/>
</dbReference>